<dbReference type="EMBL" id="CBSW010000217">
    <property type="protein sequence ID" value="CDG98137.1"/>
    <property type="molecule type" value="Genomic_DNA"/>
</dbReference>
<dbReference type="AlphaFoldDB" id="A0A077NI61"/>
<accession>A0A077NI61</accession>
<evidence type="ECO:0000313" key="1">
    <source>
        <dbReference type="EMBL" id="CDG98137.1"/>
    </source>
</evidence>
<name>A0A077NI61_XENBV</name>
<dbReference type="HOGENOM" id="CLU_1795731_0_0_6"/>
<comment type="caution">
    <text evidence="1">The sequence shown here is derived from an EMBL/GenBank/DDBJ whole genome shotgun (WGS) entry which is preliminary data.</text>
</comment>
<gene>
    <name evidence="1" type="ORF">XBP1_2940043</name>
</gene>
<proteinExistence type="predicted"/>
<reference evidence="1" key="1">
    <citation type="submission" date="2013-07" db="EMBL/GenBank/DDBJ databases">
        <title>Sub-species coevolution in mutualistic symbiosis.</title>
        <authorList>
            <person name="Murfin K."/>
            <person name="Klassen J."/>
            <person name="Lee M."/>
            <person name="Forst S."/>
            <person name="Stock P."/>
            <person name="Goodrich-Blair H."/>
        </authorList>
    </citation>
    <scope>NUCLEOTIDE SEQUENCE [LARGE SCALE GENOMIC DNA]</scope>
    <source>
        <strain evidence="1">Puntauvense</strain>
    </source>
</reference>
<organism evidence="1">
    <name type="scientific">Xenorhabdus bovienii str. puntauvense</name>
    <dbReference type="NCBI Taxonomy" id="1398201"/>
    <lineage>
        <taxon>Bacteria</taxon>
        <taxon>Pseudomonadati</taxon>
        <taxon>Pseudomonadota</taxon>
        <taxon>Gammaproteobacteria</taxon>
        <taxon>Enterobacterales</taxon>
        <taxon>Morganellaceae</taxon>
        <taxon>Xenorhabdus</taxon>
    </lineage>
</organism>
<protein>
    <submittedName>
        <fullName evidence="1">Uncharacterized protein</fullName>
    </submittedName>
</protein>
<dbReference type="Proteomes" id="UP000028511">
    <property type="component" value="Unassembled WGS sequence"/>
</dbReference>
<sequence length="144" mass="16803">MSKPKMALKSAIVQPLSHTYNRRNEEERLWKSLLQPLSFSCWLLQEWHWATFLSVKVFREVVVVWGVLVWRKFVIAQNPAIPVKNAWQGKLLVMRSWKKTEFFEGVFAVKQFSAKKCNPLSDTQRVFVGCSDDVERVTFAVSLL</sequence>